<dbReference type="AlphaFoldDB" id="A0A255GPD0"/>
<evidence type="ECO:0000313" key="2">
    <source>
        <dbReference type="EMBL" id="OYO17669.1"/>
    </source>
</evidence>
<keyword evidence="1" id="KW-0812">Transmembrane</keyword>
<feature type="transmembrane region" description="Helical" evidence="1">
    <location>
        <begin position="168"/>
        <end position="185"/>
    </location>
</feature>
<dbReference type="PIRSF" id="PIRSF026166">
    <property type="entry name" value="UCP026166"/>
    <property type="match status" value="1"/>
</dbReference>
<reference evidence="2 3" key="1">
    <citation type="submission" date="2017-07" db="EMBL/GenBank/DDBJ databases">
        <title>Draft whole genome sequences of clinical Proprionibacteriaceae strains.</title>
        <authorList>
            <person name="Bernier A.-M."/>
            <person name="Bernard K."/>
            <person name="Domingo M.-C."/>
        </authorList>
    </citation>
    <scope>NUCLEOTIDE SEQUENCE [LARGE SCALE GENOMIC DNA]</scope>
    <source>
        <strain evidence="2 3">NML 030167</strain>
    </source>
</reference>
<accession>A0A255GPD0</accession>
<organism evidence="2 3">
    <name type="scientific">Enemella evansiae</name>
    <dbReference type="NCBI Taxonomy" id="2016499"/>
    <lineage>
        <taxon>Bacteria</taxon>
        <taxon>Bacillati</taxon>
        <taxon>Actinomycetota</taxon>
        <taxon>Actinomycetes</taxon>
        <taxon>Propionibacteriales</taxon>
        <taxon>Propionibacteriaceae</taxon>
        <taxon>Enemella</taxon>
    </lineage>
</organism>
<feature type="transmembrane region" description="Helical" evidence="1">
    <location>
        <begin position="72"/>
        <end position="91"/>
    </location>
</feature>
<protein>
    <recommendedName>
        <fullName evidence="4">Bile acid:sodium symporter</fullName>
    </recommendedName>
</protein>
<dbReference type="Proteomes" id="UP000215896">
    <property type="component" value="Unassembled WGS sequence"/>
</dbReference>
<dbReference type="PANTHER" id="PTHR18640">
    <property type="entry name" value="SOLUTE CARRIER FAMILY 10 MEMBER 7"/>
    <property type="match status" value="1"/>
</dbReference>
<keyword evidence="1" id="KW-1133">Transmembrane helix</keyword>
<accession>A0A4R6LQK2</accession>
<dbReference type="Gene3D" id="1.20.1530.20">
    <property type="match status" value="1"/>
</dbReference>
<feature type="transmembrane region" description="Helical" evidence="1">
    <location>
        <begin position="103"/>
        <end position="123"/>
    </location>
</feature>
<feature type="transmembrane region" description="Helical" evidence="1">
    <location>
        <begin position="135"/>
        <end position="156"/>
    </location>
</feature>
<evidence type="ECO:0008006" key="4">
    <source>
        <dbReference type="Google" id="ProtNLM"/>
    </source>
</evidence>
<gene>
    <name evidence="2" type="ORF">CGZ94_01925</name>
</gene>
<sequence>MKKVFAAITRWLDPYVLVLLGVVLLAAVLPARGAAVAPTEWAADIAVMFLFFLYGARLSTEETRDGFRHWRLHLLVLGFTFVLFPIVGWVLSTATSPLLSPTLAGGLLFLSLLPSTVQSSVAFTSMARGNVAASICAASFSNLLGVLITPLLVALLMGAHTTISLDTVWKLLLQLVLPFAVGQLLHKPLKGFLTRNKKIISKTDRLAILLVVYTAFSAGMREDMWSRISGWQLLALLVVNGILLAAVMTATMLISKALGFSWPDRIAIVFAGSKKSMASGLPMAKVLFPADQVGIMVLPLMLFHQLQLIVCAQLARRWSKLPEEPVRAGVEK</sequence>
<dbReference type="PANTHER" id="PTHR18640:SF5">
    <property type="entry name" value="SODIUM_BILE ACID COTRANSPORTER 7"/>
    <property type="match status" value="1"/>
</dbReference>
<dbReference type="EMBL" id="NMVO01000001">
    <property type="protein sequence ID" value="OYO17669.1"/>
    <property type="molecule type" value="Genomic_DNA"/>
</dbReference>
<keyword evidence="3" id="KW-1185">Reference proteome</keyword>
<comment type="caution">
    <text evidence="2">The sequence shown here is derived from an EMBL/GenBank/DDBJ whole genome shotgun (WGS) entry which is preliminary data.</text>
</comment>
<dbReference type="InterPro" id="IPR016833">
    <property type="entry name" value="Put_Na-Bile_cotransptr"/>
</dbReference>
<dbReference type="Pfam" id="PF13593">
    <property type="entry name" value="SBF_like"/>
    <property type="match status" value="1"/>
</dbReference>
<feature type="transmembrane region" description="Helical" evidence="1">
    <location>
        <begin position="233"/>
        <end position="254"/>
    </location>
</feature>
<keyword evidence="1" id="KW-0472">Membrane</keyword>
<dbReference type="GO" id="GO:0005886">
    <property type="term" value="C:plasma membrane"/>
    <property type="evidence" value="ECO:0007669"/>
    <property type="project" value="TreeGrafter"/>
</dbReference>
<name>A0A255GPD0_9ACTN</name>
<feature type="transmembrane region" description="Helical" evidence="1">
    <location>
        <begin position="43"/>
        <end position="60"/>
    </location>
</feature>
<evidence type="ECO:0000256" key="1">
    <source>
        <dbReference type="SAM" id="Phobius"/>
    </source>
</evidence>
<proteinExistence type="predicted"/>
<feature type="transmembrane region" description="Helical" evidence="1">
    <location>
        <begin position="294"/>
        <end position="315"/>
    </location>
</feature>
<dbReference type="InterPro" id="IPR038770">
    <property type="entry name" value="Na+/solute_symporter_sf"/>
</dbReference>
<dbReference type="OrthoDB" id="9792271at2"/>
<dbReference type="RefSeq" id="WP_094356657.1">
    <property type="nucleotide sequence ID" value="NZ_NMVK01000009.1"/>
</dbReference>
<evidence type="ECO:0000313" key="3">
    <source>
        <dbReference type="Proteomes" id="UP000215896"/>
    </source>
</evidence>